<evidence type="ECO:0000313" key="2">
    <source>
        <dbReference type="EMBL" id="KAF6287143.1"/>
    </source>
</evidence>
<evidence type="ECO:0000256" key="1">
    <source>
        <dbReference type="SAM" id="MobiDB-lite"/>
    </source>
</evidence>
<keyword evidence="3" id="KW-1185">Reference proteome</keyword>
<dbReference type="Proteomes" id="UP000558488">
    <property type="component" value="Unassembled WGS sequence"/>
</dbReference>
<feature type="region of interest" description="Disordered" evidence="1">
    <location>
        <begin position="1"/>
        <end position="25"/>
    </location>
</feature>
<gene>
    <name evidence="2" type="ORF">mPipKuh1_009979</name>
</gene>
<organism evidence="2 3">
    <name type="scientific">Pipistrellus kuhlii</name>
    <name type="common">Kuhl's pipistrelle</name>
    <dbReference type="NCBI Taxonomy" id="59472"/>
    <lineage>
        <taxon>Eukaryota</taxon>
        <taxon>Metazoa</taxon>
        <taxon>Chordata</taxon>
        <taxon>Craniata</taxon>
        <taxon>Vertebrata</taxon>
        <taxon>Euteleostomi</taxon>
        <taxon>Mammalia</taxon>
        <taxon>Eutheria</taxon>
        <taxon>Laurasiatheria</taxon>
        <taxon>Chiroptera</taxon>
        <taxon>Yangochiroptera</taxon>
        <taxon>Vespertilionidae</taxon>
        <taxon>Pipistrellus</taxon>
    </lineage>
</organism>
<dbReference type="AlphaFoldDB" id="A0A7J7SFN3"/>
<evidence type="ECO:0000313" key="3">
    <source>
        <dbReference type="Proteomes" id="UP000558488"/>
    </source>
</evidence>
<proteinExistence type="predicted"/>
<name>A0A7J7SFN3_PIPKU</name>
<comment type="caution">
    <text evidence="2">The sequence shown here is derived from an EMBL/GenBank/DDBJ whole genome shotgun (WGS) entry which is preliminary data.</text>
</comment>
<accession>A0A7J7SFN3</accession>
<sequence length="120" mass="13095">MRDSAQVPPGPLTAQVKTQGGERRPFDVGKTSTCALSVESGFLTAECIYWSYLKLEARCMKIPARMGLFFPWLLARLCSGWSRLFASPRTAFLPSHAAQRPGVSEVVWTAPGCSGPVYAN</sequence>
<protein>
    <submittedName>
        <fullName evidence="2">Uncharacterized protein</fullName>
    </submittedName>
</protein>
<dbReference type="EMBL" id="JACAGB010000042">
    <property type="protein sequence ID" value="KAF6287143.1"/>
    <property type="molecule type" value="Genomic_DNA"/>
</dbReference>
<reference evidence="2 3" key="1">
    <citation type="journal article" date="2020" name="Nature">
        <title>Six reference-quality genomes reveal evolution of bat adaptations.</title>
        <authorList>
            <person name="Jebb D."/>
            <person name="Huang Z."/>
            <person name="Pippel M."/>
            <person name="Hughes G.M."/>
            <person name="Lavrichenko K."/>
            <person name="Devanna P."/>
            <person name="Winkler S."/>
            <person name="Jermiin L.S."/>
            <person name="Skirmuntt E.C."/>
            <person name="Katzourakis A."/>
            <person name="Burkitt-Gray L."/>
            <person name="Ray D.A."/>
            <person name="Sullivan K.A.M."/>
            <person name="Roscito J.G."/>
            <person name="Kirilenko B.M."/>
            <person name="Davalos L.M."/>
            <person name="Corthals A.P."/>
            <person name="Power M.L."/>
            <person name="Jones G."/>
            <person name="Ransome R.D."/>
            <person name="Dechmann D.K.N."/>
            <person name="Locatelli A.G."/>
            <person name="Puechmaille S.J."/>
            <person name="Fedrigo O."/>
            <person name="Jarvis E.D."/>
            <person name="Hiller M."/>
            <person name="Vernes S.C."/>
            <person name="Myers E.W."/>
            <person name="Teeling E.C."/>
        </authorList>
    </citation>
    <scope>NUCLEOTIDE SEQUENCE [LARGE SCALE GENOMIC DNA]</scope>
    <source>
        <strain evidence="2">MPipKuh1</strain>
        <tissue evidence="2">Flight muscle</tissue>
    </source>
</reference>